<dbReference type="Proteomes" id="UP000434580">
    <property type="component" value="Unassembled WGS sequence"/>
</dbReference>
<evidence type="ECO:0000313" key="1">
    <source>
        <dbReference type="EMBL" id="CAA0120806.1"/>
    </source>
</evidence>
<proteinExistence type="predicted"/>
<reference evidence="1 2" key="1">
    <citation type="submission" date="2019-11" db="EMBL/GenBank/DDBJ databases">
        <authorList>
            <person name="Holert J."/>
        </authorList>
    </citation>
    <scope>NUCLEOTIDE SEQUENCE [LARGE SCALE GENOMIC DNA]</scope>
    <source>
        <strain evidence="1">BC5_2</strain>
    </source>
</reference>
<dbReference type="OrthoDB" id="5740643at2"/>
<protein>
    <submittedName>
        <fullName evidence="1">Uncharacterized protein</fullName>
    </submittedName>
</protein>
<gene>
    <name evidence="1" type="ORF">DPBNPPHM_02614</name>
</gene>
<dbReference type="AlphaFoldDB" id="A0A5S9QRE2"/>
<sequence>MQKRPRDFVELDALWAADADWPSYFIQQKVWVYMDRYRAELAGDSDYCRILVRHADDEGWIYQRPWSEWEAVESLLDNIILPVSIAQLEQLGFEPMSNTDADAA</sequence>
<evidence type="ECO:0000313" key="2">
    <source>
        <dbReference type="Proteomes" id="UP000434580"/>
    </source>
</evidence>
<dbReference type="EMBL" id="CACSII010000021">
    <property type="protein sequence ID" value="CAA0120806.1"/>
    <property type="molecule type" value="Genomic_DNA"/>
</dbReference>
<name>A0A5S9QRE2_9GAMM</name>
<organism evidence="1 2">
    <name type="scientific">BD1-7 clade bacterium</name>
    <dbReference type="NCBI Taxonomy" id="2029982"/>
    <lineage>
        <taxon>Bacteria</taxon>
        <taxon>Pseudomonadati</taxon>
        <taxon>Pseudomonadota</taxon>
        <taxon>Gammaproteobacteria</taxon>
        <taxon>Cellvibrionales</taxon>
        <taxon>Spongiibacteraceae</taxon>
        <taxon>BD1-7 clade</taxon>
    </lineage>
</organism>
<accession>A0A5S9QRE2</accession>